<dbReference type="RefSeq" id="WP_170834780.1">
    <property type="nucleotide sequence ID" value="NZ_FOHU01000009.1"/>
</dbReference>
<dbReference type="InterPro" id="IPR039697">
    <property type="entry name" value="Alcohol_dehydrogenase_Fe"/>
</dbReference>
<dbReference type="PANTHER" id="PTHR11496">
    <property type="entry name" value="ALCOHOL DEHYDROGENASE"/>
    <property type="match status" value="1"/>
</dbReference>
<dbReference type="GO" id="GO:0046872">
    <property type="term" value="F:metal ion binding"/>
    <property type="evidence" value="ECO:0007669"/>
    <property type="project" value="InterPro"/>
</dbReference>
<keyword evidence="6" id="KW-1185">Reference proteome</keyword>
<feature type="domain" description="Alcohol dehydrogenase iron-type/glycerol dehydrogenase GldA" evidence="3">
    <location>
        <begin position="16"/>
        <end position="182"/>
    </location>
</feature>
<dbReference type="Gene3D" id="3.40.50.1970">
    <property type="match status" value="1"/>
</dbReference>
<dbReference type="Pfam" id="PF25137">
    <property type="entry name" value="ADH_Fe_C"/>
    <property type="match status" value="1"/>
</dbReference>
<gene>
    <name evidence="5" type="ORF">SAMN05660297_02209</name>
</gene>
<feature type="domain" description="Fe-containing alcohol dehydrogenase-like C-terminal" evidence="4">
    <location>
        <begin position="193"/>
        <end position="388"/>
    </location>
</feature>
<dbReference type="FunFam" id="3.40.50.1970:FF:000003">
    <property type="entry name" value="Alcohol dehydrogenase, iron-containing"/>
    <property type="match status" value="1"/>
</dbReference>
<evidence type="ECO:0000256" key="1">
    <source>
        <dbReference type="ARBA" id="ARBA00007358"/>
    </source>
</evidence>
<dbReference type="Proteomes" id="UP000199568">
    <property type="component" value="Unassembled WGS sequence"/>
</dbReference>
<dbReference type="SUPFAM" id="SSF56796">
    <property type="entry name" value="Dehydroquinate synthase-like"/>
    <property type="match status" value="1"/>
</dbReference>
<dbReference type="PANTHER" id="PTHR11496:SF102">
    <property type="entry name" value="ALCOHOL DEHYDROGENASE 4"/>
    <property type="match status" value="1"/>
</dbReference>
<sequence>MMLDSVLHLRKFLAPEFVFGKDARLLIGRYTKNFGGRKALVVTDEGVINAGWVKDVIDSLEENNVDYVVFSDVTPNPRAKEVMAGAELYGQENCNIIIAVGGGSPMDCAKGIGIVIANLEDINYFEGIDKIEMPIPPLICIPTTAGSSADVSQFSIILDQKRNLKMAIVSKAIVPDVALIDPMTLTSMDDYLTACTGMDALTHAIEAYVSNARSVFTDLYALEAIRIISTNLPKAVKKPVDLNTYGQMMLGSLYAGIAFSNASLGAVHAMAHSMGGLLDTPHGECNAILLEHVIDFNYEAVAEDYREIGEAMGLQLMYMDKLSRKNAIIEHIKDLKQIIGIHKSLRDIGLTADYIPILAKYAVKDACMATNPILPQQRDVEVIYEKAY</sequence>
<dbReference type="GO" id="GO:0004022">
    <property type="term" value="F:alcohol dehydrogenase (NAD+) activity"/>
    <property type="evidence" value="ECO:0007669"/>
    <property type="project" value="TreeGrafter"/>
</dbReference>
<organism evidence="5 6">
    <name type="scientific">Natronincola peptidivorans</name>
    <dbReference type="NCBI Taxonomy" id="426128"/>
    <lineage>
        <taxon>Bacteria</taxon>
        <taxon>Bacillati</taxon>
        <taxon>Bacillota</taxon>
        <taxon>Clostridia</taxon>
        <taxon>Peptostreptococcales</taxon>
        <taxon>Natronincolaceae</taxon>
        <taxon>Natronincola</taxon>
    </lineage>
</organism>
<dbReference type="AlphaFoldDB" id="A0A1I0DY62"/>
<dbReference type="InterPro" id="IPR001670">
    <property type="entry name" value="ADH_Fe/GldA"/>
</dbReference>
<evidence type="ECO:0000256" key="2">
    <source>
        <dbReference type="ARBA" id="ARBA00023002"/>
    </source>
</evidence>
<dbReference type="InterPro" id="IPR056798">
    <property type="entry name" value="ADH_Fe_C"/>
</dbReference>
<evidence type="ECO:0000259" key="4">
    <source>
        <dbReference type="Pfam" id="PF25137"/>
    </source>
</evidence>
<dbReference type="FunFam" id="1.20.1090.10:FF:000001">
    <property type="entry name" value="Aldehyde-alcohol dehydrogenase"/>
    <property type="match status" value="1"/>
</dbReference>
<dbReference type="Gene3D" id="1.20.1090.10">
    <property type="entry name" value="Dehydroquinate synthase-like - alpha domain"/>
    <property type="match status" value="1"/>
</dbReference>
<evidence type="ECO:0000313" key="6">
    <source>
        <dbReference type="Proteomes" id="UP000199568"/>
    </source>
</evidence>
<reference evidence="5 6" key="1">
    <citation type="submission" date="2016-10" db="EMBL/GenBank/DDBJ databases">
        <authorList>
            <person name="de Groot N.N."/>
        </authorList>
    </citation>
    <scope>NUCLEOTIDE SEQUENCE [LARGE SCALE GENOMIC DNA]</scope>
    <source>
        <strain evidence="5 6">DSM 18979</strain>
    </source>
</reference>
<evidence type="ECO:0000259" key="3">
    <source>
        <dbReference type="Pfam" id="PF00465"/>
    </source>
</evidence>
<comment type="similarity">
    <text evidence="1">Belongs to the iron-containing alcohol dehydrogenase family.</text>
</comment>
<proteinExistence type="inferred from homology"/>
<dbReference type="EMBL" id="FOHU01000009">
    <property type="protein sequence ID" value="SET37623.1"/>
    <property type="molecule type" value="Genomic_DNA"/>
</dbReference>
<dbReference type="CDD" id="cd17814">
    <property type="entry name" value="Fe-ADH-like"/>
    <property type="match status" value="1"/>
</dbReference>
<dbReference type="NCBIfam" id="NF041833">
    <property type="entry name" value="Fe_ADH_ErcA"/>
    <property type="match status" value="1"/>
</dbReference>
<accession>A0A1I0DY62</accession>
<protein>
    <submittedName>
        <fullName evidence="5">Alcohol dehydrogenase, class IV</fullName>
    </submittedName>
</protein>
<dbReference type="Pfam" id="PF00465">
    <property type="entry name" value="Fe-ADH"/>
    <property type="match status" value="1"/>
</dbReference>
<evidence type="ECO:0000313" key="5">
    <source>
        <dbReference type="EMBL" id="SET37623.1"/>
    </source>
</evidence>
<dbReference type="STRING" id="426128.SAMN05660297_02209"/>
<keyword evidence="2" id="KW-0560">Oxidoreductase</keyword>
<name>A0A1I0DY62_9FIRM</name>